<feature type="compositionally biased region" description="Basic and acidic residues" evidence="5">
    <location>
        <begin position="318"/>
        <end position="331"/>
    </location>
</feature>
<feature type="transmembrane region" description="Helical" evidence="6">
    <location>
        <begin position="167"/>
        <end position="190"/>
    </location>
</feature>
<keyword evidence="8" id="KW-1185">Reference proteome</keyword>
<evidence type="ECO:0000256" key="5">
    <source>
        <dbReference type="SAM" id="MobiDB-lite"/>
    </source>
</evidence>
<feature type="region of interest" description="Disordered" evidence="5">
    <location>
        <begin position="290"/>
        <end position="331"/>
    </location>
</feature>
<dbReference type="GO" id="GO:0000324">
    <property type="term" value="C:fungal-type vacuole"/>
    <property type="evidence" value="ECO:0007669"/>
    <property type="project" value="TreeGrafter"/>
</dbReference>
<evidence type="ECO:0000256" key="2">
    <source>
        <dbReference type="ARBA" id="ARBA00022692"/>
    </source>
</evidence>
<dbReference type="Proteomes" id="UP000325902">
    <property type="component" value="Unassembled WGS sequence"/>
</dbReference>
<dbReference type="Pfam" id="PF04479">
    <property type="entry name" value="RTA1"/>
    <property type="match status" value="1"/>
</dbReference>
<dbReference type="GO" id="GO:0005886">
    <property type="term" value="C:plasma membrane"/>
    <property type="evidence" value="ECO:0007669"/>
    <property type="project" value="TreeGrafter"/>
</dbReference>
<evidence type="ECO:0000256" key="1">
    <source>
        <dbReference type="ARBA" id="ARBA00004141"/>
    </source>
</evidence>
<dbReference type="AlphaFoldDB" id="A0A5N5DSV2"/>
<keyword evidence="4 6" id="KW-0472">Membrane</keyword>
<comment type="subcellular location">
    <subcellularLocation>
        <location evidence="1">Membrane</location>
        <topology evidence="1">Multi-pass membrane protein</topology>
    </subcellularLocation>
</comment>
<dbReference type="PANTHER" id="PTHR31465">
    <property type="entry name" value="PROTEIN RTA1-RELATED"/>
    <property type="match status" value="1"/>
</dbReference>
<evidence type="ECO:0000313" key="7">
    <source>
        <dbReference type="EMBL" id="KAB2581096.1"/>
    </source>
</evidence>
<gene>
    <name evidence="7" type="ORF">DBV05_g247</name>
</gene>
<evidence type="ECO:0000313" key="8">
    <source>
        <dbReference type="Proteomes" id="UP000325902"/>
    </source>
</evidence>
<evidence type="ECO:0000256" key="4">
    <source>
        <dbReference type="ARBA" id="ARBA00023136"/>
    </source>
</evidence>
<proteinExistence type="predicted"/>
<evidence type="ECO:0008006" key="9">
    <source>
        <dbReference type="Google" id="ProtNLM"/>
    </source>
</evidence>
<name>A0A5N5DSV2_9PEZI</name>
<reference evidence="7 8" key="1">
    <citation type="journal article" date="2019" name="Sci. Rep.">
        <title>A multi-omics analysis of the grapevine pathogen Lasiodiplodia theobromae reveals that temperature affects the expression of virulence- and pathogenicity-related genes.</title>
        <authorList>
            <person name="Felix C."/>
            <person name="Meneses R."/>
            <person name="Goncalves M.F.M."/>
            <person name="Tilleman L."/>
            <person name="Duarte A.S."/>
            <person name="Jorrin-Novo J.V."/>
            <person name="Van de Peer Y."/>
            <person name="Deforce D."/>
            <person name="Van Nieuwerburgh F."/>
            <person name="Esteves A.C."/>
            <person name="Alves A."/>
        </authorList>
    </citation>
    <scope>NUCLEOTIDE SEQUENCE [LARGE SCALE GENOMIC DNA]</scope>
    <source>
        <strain evidence="7 8">LA-SOL3</strain>
    </source>
</reference>
<dbReference type="InterPro" id="IPR007568">
    <property type="entry name" value="RTA1"/>
</dbReference>
<comment type="caution">
    <text evidence="7">The sequence shown here is derived from an EMBL/GenBank/DDBJ whole genome shotgun (WGS) entry which is preliminary data.</text>
</comment>
<evidence type="ECO:0000256" key="3">
    <source>
        <dbReference type="ARBA" id="ARBA00022989"/>
    </source>
</evidence>
<sequence length="331" mass="35178">MDNVSLRTGCPAYIPGIETSYGYVPSEGAGIAFVVIFGVSSLLHLGQTIWSRQWWTILFAIGGLTEVIGWAGRLWSAYCPYNTNAFLMQITTLILAPTFWTAALYVILGRLITLSGPSTSPLSPRTYLIAFCTADVVSLILQAVGGGMASVAASDTPAGDTAPGTNIMVAGIVFQMAAITVFCALFAVFLKRTVRAAGRCGEGEGREVTPLSARVKVLVVATTASIAFIYVRSIYRTIELLEGWDGYLITHEVYFVVLDGAMMVCAVAVFNLVHPGWFLVGGDGQNGAQGGRAGKKMSEVEMESRPFSTASTVEAGGGEEKEGTKTPRTDV</sequence>
<feature type="transmembrane region" description="Helical" evidence="6">
    <location>
        <begin position="57"/>
        <end position="75"/>
    </location>
</feature>
<keyword evidence="2 6" id="KW-0812">Transmembrane</keyword>
<dbReference type="PANTHER" id="PTHR31465:SF11">
    <property type="entry name" value="DOMAIN PROTEIN, PUTATIVE (AFU_ORTHOLOGUE AFUA_3G10770)-RELATED"/>
    <property type="match status" value="1"/>
</dbReference>
<feature type="transmembrane region" description="Helical" evidence="6">
    <location>
        <begin position="211"/>
        <end position="233"/>
    </location>
</feature>
<organism evidence="7 8">
    <name type="scientific">Lasiodiplodia theobromae</name>
    <dbReference type="NCBI Taxonomy" id="45133"/>
    <lineage>
        <taxon>Eukaryota</taxon>
        <taxon>Fungi</taxon>
        <taxon>Dikarya</taxon>
        <taxon>Ascomycota</taxon>
        <taxon>Pezizomycotina</taxon>
        <taxon>Dothideomycetes</taxon>
        <taxon>Dothideomycetes incertae sedis</taxon>
        <taxon>Botryosphaeriales</taxon>
        <taxon>Botryosphaeriaceae</taxon>
        <taxon>Lasiodiplodia</taxon>
    </lineage>
</organism>
<evidence type="ECO:0000256" key="6">
    <source>
        <dbReference type="SAM" id="Phobius"/>
    </source>
</evidence>
<feature type="transmembrane region" description="Helical" evidence="6">
    <location>
        <begin position="28"/>
        <end position="45"/>
    </location>
</feature>
<dbReference type="OrthoDB" id="1844152at2759"/>
<feature type="transmembrane region" description="Helical" evidence="6">
    <location>
        <begin position="253"/>
        <end position="273"/>
    </location>
</feature>
<accession>A0A5N5DSV2</accession>
<keyword evidence="3 6" id="KW-1133">Transmembrane helix</keyword>
<feature type="transmembrane region" description="Helical" evidence="6">
    <location>
        <begin position="128"/>
        <end position="147"/>
    </location>
</feature>
<protein>
    <recommendedName>
        <fullName evidence="9">Sphingoid long-chain base transporter RSB1</fullName>
    </recommendedName>
</protein>
<feature type="transmembrane region" description="Helical" evidence="6">
    <location>
        <begin position="87"/>
        <end position="108"/>
    </location>
</feature>
<dbReference type="EMBL" id="VCHE01000001">
    <property type="protein sequence ID" value="KAB2581096.1"/>
    <property type="molecule type" value="Genomic_DNA"/>
</dbReference>